<dbReference type="InterPro" id="IPR036236">
    <property type="entry name" value="Znf_C2H2_sf"/>
</dbReference>
<dbReference type="EMBL" id="JAPWTJ010001133">
    <property type="protein sequence ID" value="KAJ8973685.1"/>
    <property type="molecule type" value="Genomic_DNA"/>
</dbReference>
<comment type="function">
    <text evidence="1">Gap class segmentation protein that controls development of head structures.</text>
</comment>
<comment type="subcellular location">
    <subcellularLocation>
        <location evidence="2">Nucleus</location>
    </subcellularLocation>
</comment>
<keyword evidence="9 13" id="KW-0863">Zinc-finger</keyword>
<dbReference type="InterPro" id="IPR013087">
    <property type="entry name" value="Znf_C2H2_type"/>
</dbReference>
<gene>
    <name evidence="16" type="ORF">NQ317_011806</name>
</gene>
<proteinExistence type="inferred from homology"/>
<evidence type="ECO:0000256" key="2">
    <source>
        <dbReference type="ARBA" id="ARBA00004123"/>
    </source>
</evidence>
<feature type="domain" description="C2H2-type" evidence="15">
    <location>
        <begin position="219"/>
        <end position="246"/>
    </location>
</feature>
<evidence type="ECO:0000256" key="7">
    <source>
        <dbReference type="ARBA" id="ARBA00022723"/>
    </source>
</evidence>
<organism evidence="16 17">
    <name type="scientific">Molorchus minor</name>
    <dbReference type="NCBI Taxonomy" id="1323400"/>
    <lineage>
        <taxon>Eukaryota</taxon>
        <taxon>Metazoa</taxon>
        <taxon>Ecdysozoa</taxon>
        <taxon>Arthropoda</taxon>
        <taxon>Hexapoda</taxon>
        <taxon>Insecta</taxon>
        <taxon>Pterygota</taxon>
        <taxon>Neoptera</taxon>
        <taxon>Endopterygota</taxon>
        <taxon>Coleoptera</taxon>
        <taxon>Polyphaga</taxon>
        <taxon>Cucujiformia</taxon>
        <taxon>Chrysomeloidea</taxon>
        <taxon>Cerambycidae</taxon>
        <taxon>Lamiinae</taxon>
        <taxon>Monochamini</taxon>
        <taxon>Molorchus</taxon>
    </lineage>
</organism>
<evidence type="ECO:0000259" key="15">
    <source>
        <dbReference type="PROSITE" id="PS50157"/>
    </source>
</evidence>
<keyword evidence="11" id="KW-0238">DNA-binding</keyword>
<dbReference type="Gene3D" id="3.30.160.60">
    <property type="entry name" value="Classic Zinc Finger"/>
    <property type="match status" value="2"/>
</dbReference>
<dbReference type="PANTHER" id="PTHR24392:SF49">
    <property type="entry name" value="PROTEIN HUNCHBACK"/>
    <property type="match status" value="1"/>
</dbReference>
<keyword evidence="6" id="KW-0302">Gap protein</keyword>
<feature type="region of interest" description="Disordered" evidence="14">
    <location>
        <begin position="153"/>
        <end position="172"/>
    </location>
</feature>
<evidence type="ECO:0000313" key="17">
    <source>
        <dbReference type="Proteomes" id="UP001162164"/>
    </source>
</evidence>
<name>A0ABQ9J7R7_9CUCU</name>
<evidence type="ECO:0000256" key="13">
    <source>
        <dbReference type="PROSITE-ProRule" id="PRU00042"/>
    </source>
</evidence>
<evidence type="ECO:0000256" key="5">
    <source>
        <dbReference type="ARBA" id="ARBA00022473"/>
    </source>
</evidence>
<evidence type="ECO:0000256" key="8">
    <source>
        <dbReference type="ARBA" id="ARBA00022737"/>
    </source>
</evidence>
<evidence type="ECO:0000256" key="3">
    <source>
        <dbReference type="ARBA" id="ARBA00007746"/>
    </source>
</evidence>
<dbReference type="PANTHER" id="PTHR24392">
    <property type="entry name" value="ZINC FINGER PROTEIN"/>
    <property type="match status" value="1"/>
</dbReference>
<evidence type="ECO:0000313" key="16">
    <source>
        <dbReference type="EMBL" id="KAJ8973685.1"/>
    </source>
</evidence>
<evidence type="ECO:0000256" key="14">
    <source>
        <dbReference type="SAM" id="MobiDB-lite"/>
    </source>
</evidence>
<dbReference type="Proteomes" id="UP001162164">
    <property type="component" value="Unassembled WGS sequence"/>
</dbReference>
<reference evidence="16" key="1">
    <citation type="journal article" date="2023" name="Insect Mol. Biol.">
        <title>Genome sequencing provides insights into the evolution of gene families encoding plant cell wall-degrading enzymes in longhorned beetles.</title>
        <authorList>
            <person name="Shin N.R."/>
            <person name="Okamura Y."/>
            <person name="Kirsch R."/>
            <person name="Pauchet Y."/>
        </authorList>
    </citation>
    <scope>NUCLEOTIDE SEQUENCE</scope>
    <source>
        <strain evidence="16">MMC_N1</strain>
    </source>
</reference>
<evidence type="ECO:0000256" key="1">
    <source>
        <dbReference type="ARBA" id="ARBA00003983"/>
    </source>
</evidence>
<keyword evidence="7" id="KW-0479">Metal-binding</keyword>
<evidence type="ECO:0000256" key="6">
    <source>
        <dbReference type="ARBA" id="ARBA00022492"/>
    </source>
</evidence>
<evidence type="ECO:0000256" key="10">
    <source>
        <dbReference type="ARBA" id="ARBA00022833"/>
    </source>
</evidence>
<dbReference type="Pfam" id="PF00096">
    <property type="entry name" value="zf-C2H2"/>
    <property type="match status" value="1"/>
</dbReference>
<evidence type="ECO:0000256" key="12">
    <source>
        <dbReference type="ARBA" id="ARBA00023242"/>
    </source>
</evidence>
<dbReference type="SUPFAM" id="SSF57667">
    <property type="entry name" value="beta-beta-alpha zinc fingers"/>
    <property type="match status" value="1"/>
</dbReference>
<keyword evidence="17" id="KW-1185">Reference proteome</keyword>
<comment type="similarity">
    <text evidence="3">Belongs to the hunchback C2H2-type zinc-finger protein family.</text>
</comment>
<sequence length="411" mass="47462">MSIAVVMDILVGKVDTIRGNGLLYIVFSWPFPSSTPAVIIALISAPSIVFFRIIPAIKNSGCVKAPLICPSCVEYAATYSDLTKSCETTGRKIAMYRDREESNNKELVKLKGVQSYLCNNMSYDPWSFTKIFIKSDCSFDDYEDEYSEDAKDFQKLQGPDSEIGTKEELDQDTDTGKVYNREISLLGSEFQERFYQPPFSSQRSLKPRNIHVNALDTKYKCDICSFTTRYKNSLENHLLIHKDSSEVTIFQCDICTYTTRYKQNLTSHSHTHKEGTDLVRYKCETCRYETNNKYYFNKHLQVHEVGPRNEDVYLTRLKNLLKRHLVIHKSCSETEIYECGECNFRSKHKDSYSRHILKHGDKSKVAMFGCQLCCYKTTRKYVLKKHVLIHLKTVEGAEPFEGYLVKYLVNG</sequence>
<keyword evidence="8" id="KW-0677">Repeat</keyword>
<feature type="non-terminal residue" evidence="16">
    <location>
        <position position="411"/>
    </location>
</feature>
<evidence type="ECO:0000256" key="9">
    <source>
        <dbReference type="ARBA" id="ARBA00022771"/>
    </source>
</evidence>
<dbReference type="PROSITE" id="PS50157">
    <property type="entry name" value="ZINC_FINGER_C2H2_2"/>
    <property type="match status" value="1"/>
</dbReference>
<protein>
    <recommendedName>
        <fullName evidence="4">Protein hunchback</fullName>
    </recommendedName>
</protein>
<keyword evidence="10" id="KW-0862">Zinc</keyword>
<accession>A0ABQ9J7R7</accession>
<evidence type="ECO:0000256" key="11">
    <source>
        <dbReference type="ARBA" id="ARBA00023125"/>
    </source>
</evidence>
<dbReference type="SMART" id="SM00355">
    <property type="entry name" value="ZnF_C2H2"/>
    <property type="match status" value="5"/>
</dbReference>
<evidence type="ECO:0000256" key="4">
    <source>
        <dbReference type="ARBA" id="ARBA00013638"/>
    </source>
</evidence>
<comment type="caution">
    <text evidence="16">The sequence shown here is derived from an EMBL/GenBank/DDBJ whole genome shotgun (WGS) entry which is preliminary data.</text>
</comment>
<keyword evidence="5" id="KW-0217">Developmental protein</keyword>
<keyword evidence="12" id="KW-0539">Nucleus</keyword>